<accession>A0ABV5G459</accession>
<dbReference type="EMBL" id="JBHMFI010000001">
    <property type="protein sequence ID" value="MFB9073726.1"/>
    <property type="molecule type" value="Genomic_DNA"/>
</dbReference>
<evidence type="ECO:0008006" key="3">
    <source>
        <dbReference type="Google" id="ProtNLM"/>
    </source>
</evidence>
<dbReference type="Proteomes" id="UP001589575">
    <property type="component" value="Unassembled WGS sequence"/>
</dbReference>
<gene>
    <name evidence="1" type="ORF">ACFFX0_21985</name>
</gene>
<evidence type="ECO:0000313" key="2">
    <source>
        <dbReference type="Proteomes" id="UP001589575"/>
    </source>
</evidence>
<proteinExistence type="predicted"/>
<keyword evidence="2" id="KW-1185">Reference proteome</keyword>
<sequence length="71" mass="7414">MKKSYHSMAVPTKLAPRTLRCSAGVGATAPAGGVGEWGVSAAGATGWFEGKDRNLSRIWSRGVGRGRRAVI</sequence>
<name>A0ABV5G459_9MICC</name>
<protein>
    <recommendedName>
        <fullName evidence="3">RiPP</fullName>
    </recommendedName>
</protein>
<comment type="caution">
    <text evidence="1">The sequence shown here is derived from an EMBL/GenBank/DDBJ whole genome shotgun (WGS) entry which is preliminary data.</text>
</comment>
<reference evidence="1 2" key="1">
    <citation type="submission" date="2024-09" db="EMBL/GenBank/DDBJ databases">
        <authorList>
            <person name="Sun Q."/>
            <person name="Mori K."/>
        </authorList>
    </citation>
    <scope>NUCLEOTIDE SEQUENCE [LARGE SCALE GENOMIC DNA]</scope>
    <source>
        <strain evidence="1 2">CCM 7609</strain>
    </source>
</reference>
<evidence type="ECO:0000313" key="1">
    <source>
        <dbReference type="EMBL" id="MFB9073726.1"/>
    </source>
</evidence>
<organism evidence="1 2">
    <name type="scientific">Citricoccus parietis</name>
    <dbReference type="NCBI Taxonomy" id="592307"/>
    <lineage>
        <taxon>Bacteria</taxon>
        <taxon>Bacillati</taxon>
        <taxon>Actinomycetota</taxon>
        <taxon>Actinomycetes</taxon>
        <taxon>Micrococcales</taxon>
        <taxon>Micrococcaceae</taxon>
        <taxon>Citricoccus</taxon>
    </lineage>
</organism>